<dbReference type="SUPFAM" id="SSF56784">
    <property type="entry name" value="HAD-like"/>
    <property type="match status" value="1"/>
</dbReference>
<dbReference type="Proteomes" id="UP000002350">
    <property type="component" value="Chromosome"/>
</dbReference>
<dbReference type="InterPro" id="IPR036163">
    <property type="entry name" value="HMA_dom_sf"/>
</dbReference>
<evidence type="ECO:0000256" key="16">
    <source>
        <dbReference type="ARBA" id="ARBA00023065"/>
    </source>
</evidence>
<evidence type="ECO:0000256" key="4">
    <source>
        <dbReference type="ARBA" id="ARBA00015102"/>
    </source>
</evidence>
<feature type="transmembrane region" description="Helical" evidence="20">
    <location>
        <begin position="728"/>
        <end position="747"/>
    </location>
</feature>
<dbReference type="SUPFAM" id="SSF55008">
    <property type="entry name" value="HMA, heavy metal-associated domain"/>
    <property type="match status" value="1"/>
</dbReference>
<evidence type="ECO:0000256" key="13">
    <source>
        <dbReference type="ARBA" id="ARBA00022967"/>
    </source>
</evidence>
<feature type="transmembrane region" description="Helical" evidence="20">
    <location>
        <begin position="359"/>
        <end position="381"/>
    </location>
</feature>
<dbReference type="SFLD" id="SFLDS00003">
    <property type="entry name" value="Haloacid_Dehalogenase"/>
    <property type="match status" value="1"/>
</dbReference>
<dbReference type="OrthoDB" id="9814270at2"/>
<keyword evidence="11" id="KW-0187">Copper transport</keyword>
<feature type="transmembrane region" description="Helical" evidence="20">
    <location>
        <begin position="178"/>
        <end position="200"/>
    </location>
</feature>
<dbReference type="GO" id="GO:0005524">
    <property type="term" value="F:ATP binding"/>
    <property type="evidence" value="ECO:0007669"/>
    <property type="project" value="UniProtKB-UniRule"/>
</dbReference>
<feature type="transmembrane region" description="Helical" evidence="20">
    <location>
        <begin position="206"/>
        <end position="225"/>
    </location>
</feature>
<dbReference type="KEGG" id="svo:SVI_3093"/>
<dbReference type="FunFam" id="2.70.150.10:FF:000020">
    <property type="entry name" value="Copper-exporting P-type ATPase A"/>
    <property type="match status" value="1"/>
</dbReference>
<evidence type="ECO:0000256" key="20">
    <source>
        <dbReference type="RuleBase" id="RU362081"/>
    </source>
</evidence>
<evidence type="ECO:0000256" key="15">
    <source>
        <dbReference type="ARBA" id="ARBA00023008"/>
    </source>
</evidence>
<dbReference type="PRINTS" id="PR00119">
    <property type="entry name" value="CATATPASE"/>
</dbReference>
<dbReference type="Gene3D" id="3.30.70.100">
    <property type="match status" value="1"/>
</dbReference>
<dbReference type="GO" id="GO:0043682">
    <property type="term" value="F:P-type divalent copper transporter activity"/>
    <property type="evidence" value="ECO:0007669"/>
    <property type="project" value="TreeGrafter"/>
</dbReference>
<dbReference type="GO" id="GO:0055070">
    <property type="term" value="P:copper ion homeostasis"/>
    <property type="evidence" value="ECO:0007669"/>
    <property type="project" value="TreeGrafter"/>
</dbReference>
<keyword evidence="8 20" id="KW-0812">Transmembrane</keyword>
<evidence type="ECO:0000259" key="21">
    <source>
        <dbReference type="Pfam" id="PF00122"/>
    </source>
</evidence>
<dbReference type="SUPFAM" id="SSF81653">
    <property type="entry name" value="Calcium ATPase, transduction domain A"/>
    <property type="match status" value="1"/>
</dbReference>
<proteinExistence type="inferred from homology"/>
<dbReference type="CDD" id="cd00371">
    <property type="entry name" value="HMA"/>
    <property type="match status" value="1"/>
</dbReference>
<dbReference type="InterPro" id="IPR023298">
    <property type="entry name" value="ATPase_P-typ_TM_dom_sf"/>
</dbReference>
<dbReference type="SUPFAM" id="SSF81665">
    <property type="entry name" value="Calcium ATPase, transmembrane domain M"/>
    <property type="match status" value="1"/>
</dbReference>
<dbReference type="SFLD" id="SFLDF00027">
    <property type="entry name" value="p-type_atpase"/>
    <property type="match status" value="1"/>
</dbReference>
<dbReference type="InterPro" id="IPR018303">
    <property type="entry name" value="ATPase_P-typ_P_site"/>
</dbReference>
<comment type="subcellular location">
    <subcellularLocation>
        <location evidence="1">Cell membrane</location>
        <topology evidence="1">Multi-pass membrane protein</topology>
    </subcellularLocation>
</comment>
<feature type="domain" description="P-type ATPase A" evidence="21">
    <location>
        <begin position="243"/>
        <end position="343"/>
    </location>
</feature>
<organism evidence="22 23">
    <name type="scientific">Shewanella violacea (strain JCM 10179 / CIP 106290 / LMG 19151 / DSS12)</name>
    <dbReference type="NCBI Taxonomy" id="637905"/>
    <lineage>
        <taxon>Bacteria</taxon>
        <taxon>Pseudomonadati</taxon>
        <taxon>Pseudomonadota</taxon>
        <taxon>Gammaproteobacteria</taxon>
        <taxon>Alteromonadales</taxon>
        <taxon>Shewanellaceae</taxon>
        <taxon>Shewanella</taxon>
    </lineage>
</organism>
<dbReference type="Pfam" id="PF00702">
    <property type="entry name" value="Hydrolase"/>
    <property type="match status" value="1"/>
</dbReference>
<evidence type="ECO:0000256" key="8">
    <source>
        <dbReference type="ARBA" id="ARBA00022692"/>
    </source>
</evidence>
<dbReference type="PANTHER" id="PTHR43520:SF6">
    <property type="entry name" value="COPPER-EXPORTING P-TYPE ATPASE"/>
    <property type="match status" value="1"/>
</dbReference>
<dbReference type="SFLD" id="SFLDG00002">
    <property type="entry name" value="C1.7:_P-type_atpase_like"/>
    <property type="match status" value="1"/>
</dbReference>
<sequence length="784" mass="83400">MMKNTNTNSMTLYVPQMNCATCVAKIEAAFEKLSQAGVDTKLVSQVSSRVSARVNLADKQVQIQGDISSELAIVTVASVGYDSELVLDAKLASEKKIQAERVEYRTRIIQSMLGLGLGVPMMLWGLFGGEMMVNNPSQQLAWGVMGIITLILLVTTGGHFYKGMWRALKARSANMDTLIVLGTSTAWAYSMLVVIMPYWFPAETRHVYFEASVMILGLINLGHALELRAKGKTSEAVQRLIGLQSTTAIRLTDTGDEEVEIAQIRVGDNLRLQPGSRVALDGEVLSGESNLNESMLTGEPIPVSKSIGDMLSAGTVNGNGSIIYRVTAGLTDTRLSKIIDLVQQAQTSKIPIGRLTDKISAYFVPVVVIIALVASMVWYLAGPAPQLSHALVVLTSVLIIACPCALGLATPMSIMVSVGRAAQMGVLIKNGEALQTASKVTCVVLDKTGTITSGKPRVTDILLLDSYYESCYESYDQSDDESESCSSSEASASEQVLFLVASLEQHSEHPLAQAMLDFAKTREISLVEPEGFNNIQGKGIVGRVSGVELAIGNMSLMTMEQISGVDALQDEVETLALLGKTPVYVAKQGRLVCVIAISDPVKPDAKQAIAALKRGGKRVILLSGDKQETVQAVANEVGIDEVIAGVLPEQKQAKIIELKEIGEVVAMVGDGINDAPALMSADVGIAMGDGTEVAIESADLTLLSGRLSVLADTFALANASMRNIKQNLFGAFIYNSLGIPVAAGVLFPLTGILLSPVIAGAAMALSSLTVVTNANRLRHVKLTR</sequence>
<dbReference type="Gene3D" id="2.70.150.10">
    <property type="entry name" value="Calcium-transporting ATPase, cytoplasmic transduction domain A"/>
    <property type="match status" value="1"/>
</dbReference>
<evidence type="ECO:0000256" key="18">
    <source>
        <dbReference type="ARBA" id="ARBA00029719"/>
    </source>
</evidence>
<dbReference type="GO" id="GO:0140581">
    <property type="term" value="F:P-type monovalent copper transporter activity"/>
    <property type="evidence" value="ECO:0007669"/>
    <property type="project" value="UniProtKB-EC"/>
</dbReference>
<dbReference type="AlphaFoldDB" id="D4ZAL9"/>
<dbReference type="PANTHER" id="PTHR43520">
    <property type="entry name" value="ATP7, ISOFORM B"/>
    <property type="match status" value="1"/>
</dbReference>
<keyword evidence="7" id="KW-0597">Phosphoprotein</keyword>
<name>D4ZAL9_SHEVD</name>
<evidence type="ECO:0000256" key="14">
    <source>
        <dbReference type="ARBA" id="ARBA00022989"/>
    </source>
</evidence>
<evidence type="ECO:0000256" key="11">
    <source>
        <dbReference type="ARBA" id="ARBA00022796"/>
    </source>
</evidence>
<dbReference type="STRING" id="637905.SVI_3093"/>
<dbReference type="eggNOG" id="COG2217">
    <property type="taxonomic scope" value="Bacteria"/>
</dbReference>
<dbReference type="InterPro" id="IPR036412">
    <property type="entry name" value="HAD-like_sf"/>
</dbReference>
<evidence type="ECO:0000256" key="3">
    <source>
        <dbReference type="ARBA" id="ARBA00012517"/>
    </source>
</evidence>
<evidence type="ECO:0000256" key="19">
    <source>
        <dbReference type="ARBA" id="ARBA00033239"/>
    </source>
</evidence>
<evidence type="ECO:0000256" key="6">
    <source>
        <dbReference type="ARBA" id="ARBA00022475"/>
    </source>
</evidence>
<dbReference type="Pfam" id="PF00122">
    <property type="entry name" value="E1-E2_ATPase"/>
    <property type="match status" value="1"/>
</dbReference>
<keyword evidence="15" id="KW-0186">Copper</keyword>
<keyword evidence="6 20" id="KW-1003">Cell membrane</keyword>
<keyword evidence="9 20" id="KW-0479">Metal-binding</keyword>
<dbReference type="GO" id="GO:0005507">
    <property type="term" value="F:copper ion binding"/>
    <property type="evidence" value="ECO:0007669"/>
    <property type="project" value="TreeGrafter"/>
</dbReference>
<dbReference type="PROSITE" id="PS01229">
    <property type="entry name" value="COF_2"/>
    <property type="match status" value="1"/>
</dbReference>
<dbReference type="Gene3D" id="3.40.1110.10">
    <property type="entry name" value="Calcium-transporting ATPase, cytoplasmic domain N"/>
    <property type="match status" value="1"/>
</dbReference>
<dbReference type="CDD" id="cd02094">
    <property type="entry name" value="P-type_ATPase_Cu-like"/>
    <property type="match status" value="1"/>
</dbReference>
<dbReference type="InterPro" id="IPR001757">
    <property type="entry name" value="P_typ_ATPase"/>
</dbReference>
<dbReference type="EMBL" id="AP011177">
    <property type="protein sequence ID" value="BAJ03064.1"/>
    <property type="molecule type" value="Genomic_DNA"/>
</dbReference>
<keyword evidence="12 20" id="KW-0067">ATP-binding</keyword>
<keyword evidence="5" id="KW-0813">Transport</keyword>
<feature type="transmembrane region" description="Helical" evidence="20">
    <location>
        <begin position="753"/>
        <end position="774"/>
    </location>
</feature>
<evidence type="ECO:0000256" key="10">
    <source>
        <dbReference type="ARBA" id="ARBA00022741"/>
    </source>
</evidence>
<dbReference type="NCBIfam" id="TIGR01525">
    <property type="entry name" value="ATPase-IB_hvy"/>
    <property type="match status" value="1"/>
</dbReference>
<evidence type="ECO:0000256" key="12">
    <source>
        <dbReference type="ARBA" id="ARBA00022840"/>
    </source>
</evidence>
<keyword evidence="14 20" id="KW-1133">Transmembrane helix</keyword>
<dbReference type="GO" id="GO:0005886">
    <property type="term" value="C:plasma membrane"/>
    <property type="evidence" value="ECO:0007669"/>
    <property type="project" value="UniProtKB-SubCell"/>
</dbReference>
<dbReference type="EC" id="7.2.2.8" evidence="3"/>
<comment type="similarity">
    <text evidence="2 20">Belongs to the cation transport ATPase (P-type) (TC 3.A.3) family. Type IB subfamily.</text>
</comment>
<dbReference type="Gene3D" id="3.40.50.1000">
    <property type="entry name" value="HAD superfamily/HAD-like"/>
    <property type="match status" value="1"/>
</dbReference>
<dbReference type="InterPro" id="IPR006121">
    <property type="entry name" value="HMA_dom"/>
</dbReference>
<evidence type="ECO:0000256" key="17">
    <source>
        <dbReference type="ARBA" id="ARBA00023136"/>
    </source>
</evidence>
<dbReference type="GO" id="GO:0060003">
    <property type="term" value="P:copper ion export"/>
    <property type="evidence" value="ECO:0007669"/>
    <property type="project" value="UniProtKB-ARBA"/>
</dbReference>
<dbReference type="InterPro" id="IPR023299">
    <property type="entry name" value="ATPase_P-typ_cyto_dom_N"/>
</dbReference>
<evidence type="ECO:0000256" key="2">
    <source>
        <dbReference type="ARBA" id="ARBA00006024"/>
    </source>
</evidence>
<dbReference type="GO" id="GO:0016887">
    <property type="term" value="F:ATP hydrolysis activity"/>
    <property type="evidence" value="ECO:0007669"/>
    <property type="project" value="InterPro"/>
</dbReference>
<feature type="transmembrane region" description="Helical" evidence="20">
    <location>
        <begin position="139"/>
        <end position="157"/>
    </location>
</feature>
<dbReference type="PRINTS" id="PR00120">
    <property type="entry name" value="HATPASE"/>
</dbReference>
<dbReference type="RefSeq" id="WP_013052361.1">
    <property type="nucleotide sequence ID" value="NC_014012.1"/>
</dbReference>
<dbReference type="InterPro" id="IPR059000">
    <property type="entry name" value="ATPase_P-type_domA"/>
</dbReference>
<evidence type="ECO:0000256" key="7">
    <source>
        <dbReference type="ARBA" id="ARBA00022553"/>
    </source>
</evidence>
<keyword evidence="13" id="KW-1278">Translocase</keyword>
<evidence type="ECO:0000256" key="5">
    <source>
        <dbReference type="ARBA" id="ARBA00022448"/>
    </source>
</evidence>
<dbReference type="HOGENOM" id="CLU_001771_11_2_6"/>
<gene>
    <name evidence="22" type="primary">copA</name>
    <name evidence="22" type="ordered locus">SVI_3093</name>
</gene>
<accession>D4ZAL9</accession>
<keyword evidence="16" id="KW-0406">Ion transport</keyword>
<protein>
    <recommendedName>
        <fullName evidence="4">Copper-exporting P-type ATPase</fullName>
        <ecNumber evidence="3">7.2.2.8</ecNumber>
    </recommendedName>
    <alternativeName>
        <fullName evidence="18">Copper-exporting P-type ATPase A</fullName>
    </alternativeName>
    <alternativeName>
        <fullName evidence="19">Cu(+)-exporting ATPase</fullName>
    </alternativeName>
</protein>
<dbReference type="InterPro" id="IPR027256">
    <property type="entry name" value="P-typ_ATPase_IB"/>
</dbReference>
<evidence type="ECO:0000256" key="1">
    <source>
        <dbReference type="ARBA" id="ARBA00004651"/>
    </source>
</evidence>
<evidence type="ECO:0000313" key="22">
    <source>
        <dbReference type="EMBL" id="BAJ03064.1"/>
    </source>
</evidence>
<dbReference type="NCBIfam" id="TIGR01494">
    <property type="entry name" value="ATPase_P-type"/>
    <property type="match status" value="2"/>
</dbReference>
<feature type="transmembrane region" description="Helical" evidence="20">
    <location>
        <begin position="387"/>
        <end position="410"/>
    </location>
</feature>
<keyword evidence="23" id="KW-1185">Reference proteome</keyword>
<dbReference type="InterPro" id="IPR023214">
    <property type="entry name" value="HAD_sf"/>
</dbReference>
<keyword evidence="17 20" id="KW-0472">Membrane</keyword>
<dbReference type="PROSITE" id="PS00154">
    <property type="entry name" value="ATPASE_E1_E2"/>
    <property type="match status" value="1"/>
</dbReference>
<evidence type="ECO:0000313" key="23">
    <source>
        <dbReference type="Proteomes" id="UP000002350"/>
    </source>
</evidence>
<keyword evidence="10 20" id="KW-0547">Nucleotide-binding</keyword>
<evidence type="ECO:0000256" key="9">
    <source>
        <dbReference type="ARBA" id="ARBA00022723"/>
    </source>
</evidence>
<dbReference type="InterPro" id="IPR044492">
    <property type="entry name" value="P_typ_ATPase_HD_dom"/>
</dbReference>
<feature type="transmembrane region" description="Helical" evidence="20">
    <location>
        <begin position="108"/>
        <end position="127"/>
    </location>
</feature>
<dbReference type="InterPro" id="IPR008250">
    <property type="entry name" value="ATPase_P-typ_transduc_dom_A_sf"/>
</dbReference>
<reference evidence="23" key="1">
    <citation type="journal article" date="2010" name="Mol. Biosyst.">
        <title>Complete genome sequence and comparative analysis of Shewanella violacea, a psychrophilic and piezophilic bacterium from deep sea floor sediments.</title>
        <authorList>
            <person name="Aono E."/>
            <person name="Baba T."/>
            <person name="Ara T."/>
            <person name="Nishi T."/>
            <person name="Nakamichi T."/>
            <person name="Inamoto E."/>
            <person name="Toyonaga H."/>
            <person name="Hasegawa M."/>
            <person name="Takai Y."/>
            <person name="Okumura Y."/>
            <person name="Baba M."/>
            <person name="Tomita M."/>
            <person name="Kato C."/>
            <person name="Oshima T."/>
            <person name="Nakasone K."/>
            <person name="Mori H."/>
        </authorList>
    </citation>
    <scope>NUCLEOTIDE SEQUENCE [LARGE SCALE GENOMIC DNA]</scope>
    <source>
        <strain evidence="23">JCM 10179 / CIP 106290 / LMG 19151 / DSS12</strain>
    </source>
</reference>